<accession>Q98QJ5</accession>
<proteinExistence type="predicted"/>
<dbReference type="PIR" id="F90557">
    <property type="entry name" value="F90557"/>
</dbReference>
<gene>
    <name evidence="2" type="ordered locus">MYPU_3660</name>
</gene>
<reference evidence="2 3" key="1">
    <citation type="journal article" date="2001" name="Nucleic Acids Res.">
        <title>The complete genome sequence of the murine respiratory pathogen Mycoplasma pulmonis.</title>
        <authorList>
            <person name="Chambaud I."/>
            <person name="Heilig R."/>
            <person name="Ferris S."/>
            <person name="Barbe V."/>
            <person name="Samson D."/>
            <person name="Galisson F."/>
            <person name="Moszer I."/>
            <person name="Dybvig K."/>
            <person name="Wroblewski H."/>
            <person name="Viari A."/>
            <person name="Rocha E.P.C."/>
            <person name="Blanchard A."/>
        </authorList>
    </citation>
    <scope>NUCLEOTIDE SEQUENCE [LARGE SCALE GENOMIC DNA]</scope>
    <source>
        <strain evidence="2 3">UAB CTIP</strain>
    </source>
</reference>
<dbReference type="AlphaFoldDB" id="Q98QJ5"/>
<keyword evidence="3" id="KW-1185">Reference proteome</keyword>
<dbReference type="PANTHER" id="PTHR30514">
    <property type="entry name" value="GLUCOKINASE"/>
    <property type="match status" value="1"/>
</dbReference>
<dbReference type="InterPro" id="IPR000281">
    <property type="entry name" value="HTH_RpiR"/>
</dbReference>
<dbReference type="PANTHER" id="PTHR30514:SF21">
    <property type="entry name" value="RPIR-FAMILY TRANSCRIPTIONAL REGULATOR"/>
    <property type="match status" value="1"/>
</dbReference>
<sequence length="114" mass="13494">MKIFHKKNAKLTEIEKAIEEWIEKNTKKFLELSIKEVAHNYVFCSVSGITRYIQKIGYSSYREFRNEILVSFGKEKNYQDDPISSYIENINVYYLSSLEKTLKNLNRESLQTAI</sequence>
<dbReference type="Pfam" id="PF01418">
    <property type="entry name" value="HTH_6"/>
    <property type="match status" value="1"/>
</dbReference>
<dbReference type="InterPro" id="IPR047640">
    <property type="entry name" value="RpiR-like"/>
</dbReference>
<dbReference type="Gene3D" id="1.10.10.10">
    <property type="entry name" value="Winged helix-like DNA-binding domain superfamily/Winged helix DNA-binding domain"/>
    <property type="match status" value="1"/>
</dbReference>
<evidence type="ECO:0000259" key="1">
    <source>
        <dbReference type="PROSITE" id="PS51071"/>
    </source>
</evidence>
<dbReference type="InterPro" id="IPR009057">
    <property type="entry name" value="Homeodomain-like_sf"/>
</dbReference>
<dbReference type="GO" id="GO:0097367">
    <property type="term" value="F:carbohydrate derivative binding"/>
    <property type="evidence" value="ECO:0007669"/>
    <property type="project" value="InterPro"/>
</dbReference>
<protein>
    <recommendedName>
        <fullName evidence="1">HTH rpiR-type domain-containing protein</fullName>
    </recommendedName>
</protein>
<dbReference type="STRING" id="272635.gene:17576966"/>
<dbReference type="GO" id="GO:0003677">
    <property type="term" value="F:DNA binding"/>
    <property type="evidence" value="ECO:0007669"/>
    <property type="project" value="InterPro"/>
</dbReference>
<organism evidence="3">
    <name type="scientific">Mycoplasmopsis pulmonis (strain UAB CTIP)</name>
    <name type="common">Mycoplasma pulmonis</name>
    <dbReference type="NCBI Taxonomy" id="272635"/>
    <lineage>
        <taxon>Bacteria</taxon>
        <taxon>Bacillati</taxon>
        <taxon>Mycoplasmatota</taxon>
        <taxon>Mycoplasmoidales</taxon>
        <taxon>Metamycoplasmataceae</taxon>
        <taxon>Mycoplasmopsis</taxon>
    </lineage>
</organism>
<dbReference type="GO" id="GO:0003700">
    <property type="term" value="F:DNA-binding transcription factor activity"/>
    <property type="evidence" value="ECO:0007669"/>
    <property type="project" value="InterPro"/>
</dbReference>
<name>Q98QJ5_MYCPU</name>
<dbReference type="RefSeq" id="WP_010925170.1">
    <property type="nucleotide sequence ID" value="NC_002771.1"/>
</dbReference>
<dbReference type="HOGENOM" id="CLU_2118375_0_0_14"/>
<dbReference type="KEGG" id="mpu:MYPU_3660"/>
<dbReference type="Proteomes" id="UP000000528">
    <property type="component" value="Chromosome"/>
</dbReference>
<evidence type="ECO:0000313" key="3">
    <source>
        <dbReference type="Proteomes" id="UP000000528"/>
    </source>
</evidence>
<dbReference type="SUPFAM" id="SSF46689">
    <property type="entry name" value="Homeodomain-like"/>
    <property type="match status" value="1"/>
</dbReference>
<dbReference type="PROSITE" id="PS51071">
    <property type="entry name" value="HTH_RPIR"/>
    <property type="match status" value="1"/>
</dbReference>
<dbReference type="BioCyc" id="MPUL272635:G1GT6-373-MONOMER"/>
<dbReference type="EMBL" id="AL445564">
    <property type="protein sequence ID" value="CAC13539.1"/>
    <property type="molecule type" value="Genomic_DNA"/>
</dbReference>
<evidence type="ECO:0000313" key="2">
    <source>
        <dbReference type="EMBL" id="CAC13539.1"/>
    </source>
</evidence>
<feature type="domain" description="HTH rpiR-type" evidence="1">
    <location>
        <begin position="1"/>
        <end position="75"/>
    </location>
</feature>
<dbReference type="InterPro" id="IPR036388">
    <property type="entry name" value="WH-like_DNA-bd_sf"/>
</dbReference>